<dbReference type="EMBL" id="JNHM01000033">
    <property type="protein sequence ID" value="KDS52827.1"/>
    <property type="molecule type" value="Genomic_DNA"/>
</dbReference>
<dbReference type="PIRSF" id="PIRSF000898">
    <property type="entry name" value="Acid_Ptase_5"/>
    <property type="match status" value="1"/>
</dbReference>
<comment type="caution">
    <text evidence="8">The sequence shown here is derived from an EMBL/GenBank/DDBJ whole genome shotgun (WGS) entry which is preliminary data.</text>
</comment>
<dbReference type="Pfam" id="PF00149">
    <property type="entry name" value="Metallophos"/>
    <property type="match status" value="1"/>
</dbReference>
<comment type="catalytic activity">
    <reaction evidence="1 5">
        <text>a phosphate monoester + H2O = an alcohol + phosphate</text>
        <dbReference type="Rhea" id="RHEA:15017"/>
        <dbReference type="ChEBI" id="CHEBI:15377"/>
        <dbReference type="ChEBI" id="CHEBI:30879"/>
        <dbReference type="ChEBI" id="CHEBI:43474"/>
        <dbReference type="ChEBI" id="CHEBI:67140"/>
        <dbReference type="EC" id="3.1.3.2"/>
    </reaction>
</comment>
<dbReference type="InterPro" id="IPR004843">
    <property type="entry name" value="Calcineurin-like_PHP"/>
</dbReference>
<name>A0A069SE00_PHOVU</name>
<organism evidence="8 10">
    <name type="scientific">Phocaeicola vulgatus str. 3975 RP4</name>
    <dbReference type="NCBI Taxonomy" id="1339352"/>
    <lineage>
        <taxon>Bacteria</taxon>
        <taxon>Pseudomonadati</taxon>
        <taxon>Bacteroidota</taxon>
        <taxon>Bacteroidia</taxon>
        <taxon>Bacteroidales</taxon>
        <taxon>Bacteroidaceae</taxon>
        <taxon>Phocaeicola</taxon>
    </lineage>
</organism>
<dbReference type="InterPro" id="IPR024927">
    <property type="entry name" value="Acid_PPase"/>
</dbReference>
<dbReference type="Proteomes" id="UP000027661">
    <property type="component" value="Unassembled WGS sequence"/>
</dbReference>
<proteinExistence type="predicted"/>
<gene>
    <name evidence="9" type="ORF">M099_2823</name>
    <name evidence="8" type="ORF">M099_2923</name>
</gene>
<evidence type="ECO:0000256" key="3">
    <source>
        <dbReference type="ARBA" id="ARBA00022729"/>
    </source>
</evidence>
<feature type="domain" description="Calcineurin-like phosphoesterase" evidence="7">
    <location>
        <begin position="62"/>
        <end position="254"/>
    </location>
</feature>
<dbReference type="PATRIC" id="fig|1339352.3.peg.2714"/>
<dbReference type="SUPFAM" id="SSF56300">
    <property type="entry name" value="Metallo-dependent phosphatases"/>
    <property type="match status" value="1"/>
</dbReference>
<evidence type="ECO:0000259" key="7">
    <source>
        <dbReference type="Pfam" id="PF00149"/>
    </source>
</evidence>
<keyword evidence="5 6" id="KW-0408">Iron</keyword>
<dbReference type="EC" id="3.1.3.2" evidence="2 5"/>
<evidence type="ECO:0000256" key="2">
    <source>
        <dbReference type="ARBA" id="ARBA00012646"/>
    </source>
</evidence>
<dbReference type="InterPro" id="IPR051558">
    <property type="entry name" value="Metallophosphoesterase_PAP"/>
</dbReference>
<feature type="binding site" evidence="6">
    <location>
        <position position="253"/>
    </location>
    <ligand>
        <name>Fe cation</name>
        <dbReference type="ChEBI" id="CHEBI:24875"/>
        <label>1</label>
    </ligand>
</feature>
<keyword evidence="3" id="KW-0732">Signal</keyword>
<evidence type="ECO:0000313" key="9">
    <source>
        <dbReference type="EMBL" id="KDS52827.1"/>
    </source>
</evidence>
<comment type="cofactor">
    <cofactor evidence="6">
        <name>Fe cation</name>
        <dbReference type="ChEBI" id="CHEBI:24875"/>
    </cofactor>
    <text evidence="6">Binds 2 iron ions per subunit.</text>
</comment>
<sequence>MKTLMMIRRMKEVLTWVWIAVIGTAICLNVCAQTPQDWKGLEKQLNFYMANDLGRNGYYDQKPIAELMGEMADVIGPECVFAAGDVHHFEGVRSVNDPLWMTNYELIYSHPELMIDWFPILGNHEYRGNTQAVLDYTNVSRRWSMPGRYYTKVFEKKGTAIRFVMIDTAPLIDKYRNESETYPDACKQDMDQQLAWIDSVLTVAKEDWVVVIGHHPIYAETSKDDSERSDMQKRLDPILRKHKVDIYACGHIHNFQHLRVPGSDIDYVVNSAGSLSRKVKPVEGTLFCSPEPGFSIFTADKKELDMHMIDKKGKVIYTVKRTK</sequence>
<dbReference type="PANTHER" id="PTHR10161:SF14">
    <property type="entry name" value="TARTRATE-RESISTANT ACID PHOSPHATASE TYPE 5"/>
    <property type="match status" value="1"/>
</dbReference>
<dbReference type="InterPro" id="IPR029052">
    <property type="entry name" value="Metallo-depent_PP-like"/>
</dbReference>
<dbReference type="FunFam" id="3.60.21.10:FF:000094">
    <property type="entry name" value="Acid phosphatase"/>
    <property type="match status" value="1"/>
</dbReference>
<feature type="binding site" evidence="6">
    <location>
        <position position="85"/>
    </location>
    <ligand>
        <name>Fe cation</name>
        <dbReference type="ChEBI" id="CHEBI:24875"/>
        <label>1</label>
    </ligand>
</feature>
<evidence type="ECO:0000256" key="6">
    <source>
        <dbReference type="PIRSR" id="PIRSR000898-1"/>
    </source>
</evidence>
<protein>
    <recommendedName>
        <fullName evidence="2 5">acid phosphatase</fullName>
        <ecNumber evidence="2 5">3.1.3.2</ecNumber>
    </recommendedName>
</protein>
<dbReference type="GeneID" id="5302198"/>
<feature type="binding site" evidence="6">
    <location>
        <position position="52"/>
    </location>
    <ligand>
        <name>Fe cation</name>
        <dbReference type="ChEBI" id="CHEBI:24875"/>
        <label>1</label>
    </ligand>
</feature>
<feature type="binding site" evidence="6">
    <location>
        <position position="251"/>
    </location>
    <ligand>
        <name>Fe cation</name>
        <dbReference type="ChEBI" id="CHEBI:24875"/>
        <label>2</label>
    </ligand>
</feature>
<feature type="binding site" evidence="6">
    <location>
        <position position="123"/>
    </location>
    <ligand>
        <name>Fe cation</name>
        <dbReference type="ChEBI" id="CHEBI:24875"/>
        <label>2</label>
    </ligand>
</feature>
<dbReference type="GO" id="GO:0046872">
    <property type="term" value="F:metal ion binding"/>
    <property type="evidence" value="ECO:0007669"/>
    <property type="project" value="UniProtKB-KW"/>
</dbReference>
<dbReference type="EMBL" id="JNHM01000034">
    <property type="protein sequence ID" value="KDS52709.1"/>
    <property type="molecule type" value="Genomic_DNA"/>
</dbReference>
<dbReference type="PANTHER" id="PTHR10161">
    <property type="entry name" value="TARTRATE-RESISTANT ACID PHOSPHATASE TYPE 5"/>
    <property type="match status" value="1"/>
</dbReference>
<keyword evidence="4 5" id="KW-0378">Hydrolase</keyword>
<feature type="binding site" evidence="6">
    <location>
        <position position="214"/>
    </location>
    <ligand>
        <name>Fe cation</name>
        <dbReference type="ChEBI" id="CHEBI:24875"/>
        <label>2</label>
    </ligand>
</feature>
<dbReference type="RefSeq" id="WP_005843888.1">
    <property type="nucleotide sequence ID" value="NZ_JNHM01000033.1"/>
</dbReference>
<reference evidence="8 10" key="1">
    <citation type="submission" date="2014-04" db="EMBL/GenBank/DDBJ databases">
        <authorList>
            <person name="Sears C."/>
            <person name="Carroll K."/>
            <person name="Sack B.R."/>
            <person name="Qadri F."/>
            <person name="Myers L.L."/>
            <person name="Chung G.-T."/>
            <person name="Escheverria P."/>
            <person name="Fraser C.M."/>
            <person name="Sadzewicz L."/>
            <person name="Shefchek K.A."/>
            <person name="Tallon L."/>
            <person name="Das S.P."/>
            <person name="Daugherty S."/>
            <person name="Mongodin E.F."/>
        </authorList>
    </citation>
    <scope>NUCLEOTIDE SEQUENCE [LARGE SCALE GENOMIC DNA]</scope>
    <source>
        <strain evidence="8 10">3975 RP4</strain>
    </source>
</reference>
<keyword evidence="6" id="KW-0479">Metal-binding</keyword>
<dbReference type="Gene3D" id="3.60.21.10">
    <property type="match status" value="1"/>
</dbReference>
<evidence type="ECO:0000256" key="1">
    <source>
        <dbReference type="ARBA" id="ARBA00000032"/>
    </source>
</evidence>
<evidence type="ECO:0000256" key="4">
    <source>
        <dbReference type="ARBA" id="ARBA00022801"/>
    </source>
</evidence>
<dbReference type="GO" id="GO:0003993">
    <property type="term" value="F:acid phosphatase activity"/>
    <property type="evidence" value="ECO:0007669"/>
    <property type="project" value="UniProtKB-UniRule"/>
</dbReference>
<evidence type="ECO:0000256" key="5">
    <source>
        <dbReference type="PIRNR" id="PIRNR000898"/>
    </source>
</evidence>
<evidence type="ECO:0000313" key="8">
    <source>
        <dbReference type="EMBL" id="KDS52709.1"/>
    </source>
</evidence>
<accession>A0A069SE00</accession>
<feature type="binding site" evidence="6">
    <location>
        <position position="85"/>
    </location>
    <ligand>
        <name>Fe cation</name>
        <dbReference type="ChEBI" id="CHEBI:24875"/>
        <label>2</label>
    </ligand>
</feature>
<dbReference type="AlphaFoldDB" id="A0A069SE00"/>
<evidence type="ECO:0000313" key="10">
    <source>
        <dbReference type="Proteomes" id="UP000027661"/>
    </source>
</evidence>